<feature type="non-terminal residue" evidence="1">
    <location>
        <position position="1"/>
    </location>
</feature>
<dbReference type="EMBL" id="BKCJ011076328">
    <property type="protein sequence ID" value="GFC80699.1"/>
    <property type="molecule type" value="Genomic_DNA"/>
</dbReference>
<organism evidence="1">
    <name type="scientific">Tanacetum cinerariifolium</name>
    <name type="common">Dalmatian daisy</name>
    <name type="synonym">Chrysanthemum cinerariifolium</name>
    <dbReference type="NCBI Taxonomy" id="118510"/>
    <lineage>
        <taxon>Eukaryota</taxon>
        <taxon>Viridiplantae</taxon>
        <taxon>Streptophyta</taxon>
        <taxon>Embryophyta</taxon>
        <taxon>Tracheophyta</taxon>
        <taxon>Spermatophyta</taxon>
        <taxon>Magnoliopsida</taxon>
        <taxon>eudicotyledons</taxon>
        <taxon>Gunneridae</taxon>
        <taxon>Pentapetalae</taxon>
        <taxon>asterids</taxon>
        <taxon>campanulids</taxon>
        <taxon>Asterales</taxon>
        <taxon>Asteraceae</taxon>
        <taxon>Asteroideae</taxon>
        <taxon>Anthemideae</taxon>
        <taxon>Anthemidinae</taxon>
        <taxon>Tanacetum</taxon>
    </lineage>
</organism>
<comment type="caution">
    <text evidence="1">The sequence shown here is derived from an EMBL/GenBank/DDBJ whole genome shotgun (WGS) entry which is preliminary data.</text>
</comment>
<name>A0A699QZX7_TANCI</name>
<dbReference type="AlphaFoldDB" id="A0A699QZX7"/>
<sequence length="73" mass="8259">ESRFTFSNRMPVHILLRNSMLSLEDGMLGPAIASADVSLLDGVDRRLQIWTYRMPVHILLRNSMLSLEDGMLG</sequence>
<reference evidence="1" key="1">
    <citation type="journal article" date="2019" name="Sci. Rep.">
        <title>Draft genome of Tanacetum cinerariifolium, the natural source of mosquito coil.</title>
        <authorList>
            <person name="Yamashiro T."/>
            <person name="Shiraishi A."/>
            <person name="Satake H."/>
            <person name="Nakayama K."/>
        </authorList>
    </citation>
    <scope>NUCLEOTIDE SEQUENCE</scope>
</reference>
<protein>
    <submittedName>
        <fullName evidence="1">Uncharacterized protein</fullName>
    </submittedName>
</protein>
<accession>A0A699QZX7</accession>
<gene>
    <name evidence="1" type="ORF">Tci_852669</name>
</gene>
<proteinExistence type="predicted"/>
<evidence type="ECO:0000313" key="1">
    <source>
        <dbReference type="EMBL" id="GFC80699.1"/>
    </source>
</evidence>